<keyword evidence="2" id="KW-1185">Reference proteome</keyword>
<gene>
    <name evidence="1" type="ORF">Syun_019932</name>
</gene>
<organism evidence="1 2">
    <name type="scientific">Stephania yunnanensis</name>
    <dbReference type="NCBI Taxonomy" id="152371"/>
    <lineage>
        <taxon>Eukaryota</taxon>
        <taxon>Viridiplantae</taxon>
        <taxon>Streptophyta</taxon>
        <taxon>Embryophyta</taxon>
        <taxon>Tracheophyta</taxon>
        <taxon>Spermatophyta</taxon>
        <taxon>Magnoliopsida</taxon>
        <taxon>Ranunculales</taxon>
        <taxon>Menispermaceae</taxon>
        <taxon>Menispermoideae</taxon>
        <taxon>Cissampelideae</taxon>
        <taxon>Stephania</taxon>
    </lineage>
</organism>
<accession>A0AAP0IVR1</accession>
<sequence>MPSPFEISTTNGASTYLGNAACTPSFRIWSSFGTSNTNESVESWSSNTKVSAV</sequence>
<evidence type="ECO:0000313" key="1">
    <source>
        <dbReference type="EMBL" id="KAK9122315.1"/>
    </source>
</evidence>
<name>A0AAP0IVR1_9MAGN</name>
<dbReference type="Proteomes" id="UP001420932">
    <property type="component" value="Unassembled WGS sequence"/>
</dbReference>
<protein>
    <submittedName>
        <fullName evidence="1">Uncharacterized protein</fullName>
    </submittedName>
</protein>
<comment type="caution">
    <text evidence="1">The sequence shown here is derived from an EMBL/GenBank/DDBJ whole genome shotgun (WGS) entry which is preliminary data.</text>
</comment>
<dbReference type="AlphaFoldDB" id="A0AAP0IVR1"/>
<proteinExistence type="predicted"/>
<reference evidence="1 2" key="1">
    <citation type="submission" date="2024-01" db="EMBL/GenBank/DDBJ databases">
        <title>Genome assemblies of Stephania.</title>
        <authorList>
            <person name="Yang L."/>
        </authorList>
    </citation>
    <scope>NUCLEOTIDE SEQUENCE [LARGE SCALE GENOMIC DNA]</scope>
    <source>
        <strain evidence="1">YNDBR</strain>
        <tissue evidence="1">Leaf</tissue>
    </source>
</reference>
<evidence type="ECO:0000313" key="2">
    <source>
        <dbReference type="Proteomes" id="UP001420932"/>
    </source>
</evidence>
<dbReference type="EMBL" id="JBBNAF010000008">
    <property type="protein sequence ID" value="KAK9122315.1"/>
    <property type="molecule type" value="Genomic_DNA"/>
</dbReference>